<sequence length="74" mass="8223">MFLGSTNLTTGCLPSNFDSTKSTFASRSLPSTTTQCSILGSVDFWTASMHSFRKRPPVVGVITAILGRRRQRRW</sequence>
<organism evidence="1 2">
    <name type="scientific">Chlorovirus heliozoae</name>
    <dbReference type="NCBI Taxonomy" id="322019"/>
    <lineage>
        <taxon>Viruses</taxon>
        <taxon>Varidnaviria</taxon>
        <taxon>Bamfordvirae</taxon>
        <taxon>Nucleocytoviricota</taxon>
        <taxon>Megaviricetes</taxon>
        <taxon>Algavirales</taxon>
        <taxon>Phycodnaviridae</taxon>
        <taxon>Chlorovirus</taxon>
    </lineage>
</organism>
<dbReference type="OrthoDB" id="28814at10239"/>
<name>A7K881_9PHYC</name>
<evidence type="ECO:0000313" key="1">
    <source>
        <dbReference type="EMBL" id="ABT16255.1"/>
    </source>
</evidence>
<reference evidence="1 2" key="1">
    <citation type="submission" date="2006-09" db="EMBL/GenBank/DDBJ databases">
        <title>Sequence and annotation of the 288-kb ATCV-1 virus that infects an endosymbiotic Chlorella strain of the heliozoon Acanthocystis turfacea.</title>
        <authorList>
            <person name="Fitzgerald L.A."/>
            <person name="Graves M.V."/>
            <person name="Li X."/>
            <person name="Pfitzner A.J.P."/>
            <person name="Hartigan J."/>
            <person name="Van Etten J.L."/>
        </authorList>
    </citation>
    <scope>NUCLEOTIDE SEQUENCE [LARGE SCALE GENOMIC DNA]</scope>
    <source>
        <strain evidence="1 2">ATCV-1</strain>
    </source>
</reference>
<keyword evidence="2" id="KW-1185">Reference proteome</keyword>
<proteinExistence type="predicted"/>
<evidence type="ECO:0000313" key="2">
    <source>
        <dbReference type="Proteomes" id="UP000202420"/>
    </source>
</evidence>
<gene>
    <name evidence="1" type="primary">z121L</name>
    <name evidence="1" type="ORF">ATCV1_z121L</name>
</gene>
<dbReference type="KEGG" id="vg:5470786"/>
<dbReference type="GeneID" id="5470786"/>
<accession>A7K881</accession>
<protein>
    <submittedName>
        <fullName evidence="1">Uncharacterized protein z121L</fullName>
    </submittedName>
</protein>
<dbReference type="Proteomes" id="UP000202420">
    <property type="component" value="Segment"/>
</dbReference>
<dbReference type="RefSeq" id="YP_001426602.1">
    <property type="nucleotide sequence ID" value="NC_008724.1"/>
</dbReference>
<dbReference type="EMBL" id="EF101928">
    <property type="protein sequence ID" value="ABT16255.1"/>
    <property type="molecule type" value="Genomic_DNA"/>
</dbReference>